<accession>A0A7S1ML73</accession>
<evidence type="ECO:0000256" key="1">
    <source>
        <dbReference type="SAM" id="MobiDB-lite"/>
    </source>
</evidence>
<organism evidence="2">
    <name type="scientific">Alexandrium catenella</name>
    <name type="common">Red tide dinoflagellate</name>
    <name type="synonym">Gonyaulax catenella</name>
    <dbReference type="NCBI Taxonomy" id="2925"/>
    <lineage>
        <taxon>Eukaryota</taxon>
        <taxon>Sar</taxon>
        <taxon>Alveolata</taxon>
        <taxon>Dinophyceae</taxon>
        <taxon>Gonyaulacales</taxon>
        <taxon>Pyrocystaceae</taxon>
        <taxon>Alexandrium</taxon>
    </lineage>
</organism>
<name>A0A7S1ML73_ALECA</name>
<feature type="region of interest" description="Disordered" evidence="1">
    <location>
        <begin position="20"/>
        <end position="50"/>
    </location>
</feature>
<reference evidence="2" key="1">
    <citation type="submission" date="2021-01" db="EMBL/GenBank/DDBJ databases">
        <authorList>
            <person name="Corre E."/>
            <person name="Pelletier E."/>
            <person name="Niang G."/>
            <person name="Scheremetjew M."/>
            <person name="Finn R."/>
            <person name="Kale V."/>
            <person name="Holt S."/>
            <person name="Cochrane G."/>
            <person name="Meng A."/>
            <person name="Brown T."/>
            <person name="Cohen L."/>
        </authorList>
    </citation>
    <scope>NUCLEOTIDE SEQUENCE</scope>
    <source>
        <strain evidence="2">OF101</strain>
    </source>
</reference>
<dbReference type="AlphaFoldDB" id="A0A7S1ML73"/>
<proteinExistence type="predicted"/>
<protein>
    <submittedName>
        <fullName evidence="2">Uncharacterized protein</fullName>
    </submittedName>
</protein>
<feature type="compositionally biased region" description="Basic and acidic residues" evidence="1">
    <location>
        <begin position="33"/>
        <end position="50"/>
    </location>
</feature>
<feature type="region of interest" description="Disordered" evidence="1">
    <location>
        <begin position="87"/>
        <end position="112"/>
    </location>
</feature>
<evidence type="ECO:0000313" key="2">
    <source>
        <dbReference type="EMBL" id="CAD9134625.1"/>
    </source>
</evidence>
<dbReference type="EMBL" id="HBGE01039621">
    <property type="protein sequence ID" value="CAD9134625.1"/>
    <property type="molecule type" value="Transcribed_RNA"/>
</dbReference>
<gene>
    <name evidence="2" type="ORF">ACAT0790_LOCUS23853</name>
</gene>
<sequence length="161" mass="17439">MLGGLASWRTGRLVEQIPPGVASARGARTARPGPEEKAARPDPDAGAPHWRDTCRGIIDGDRQAIRDLGRSGAWIDQWEDDHGITADSAAALPSGRRYPSRGRQNTVVRPPPKVPTLQDYASSKFAAECRIARRNLGLTRLTGPVQDVKPTLPVHAWAAPR</sequence>